<dbReference type="InterPro" id="IPR027417">
    <property type="entry name" value="P-loop_NTPase"/>
</dbReference>
<feature type="transmembrane region" description="Helical" evidence="10">
    <location>
        <begin position="413"/>
        <end position="430"/>
    </location>
</feature>
<feature type="transmembrane region" description="Helical" evidence="10">
    <location>
        <begin position="511"/>
        <end position="533"/>
    </location>
</feature>
<comment type="subcellular location">
    <subcellularLocation>
        <location evidence="1">Cell membrane</location>
        <topology evidence="1">Multi-pass membrane protein</topology>
    </subcellularLocation>
</comment>
<dbReference type="InterPro" id="IPR003593">
    <property type="entry name" value="AAA+_ATPase"/>
</dbReference>
<feature type="transmembrane region" description="Helical" evidence="10">
    <location>
        <begin position="545"/>
        <end position="571"/>
    </location>
</feature>
<feature type="transmembrane region" description="Helical" evidence="10">
    <location>
        <begin position="578"/>
        <end position="603"/>
    </location>
</feature>
<gene>
    <name evidence="12" type="ORF">RW1_043_00710</name>
</gene>
<sequence>MHEVVLFAILGLGAGSAYALIAQGMILVHRATGVVNFAQGALALVGASTYVWLTNSLGLPTVGAAVLAVAITGAVGAMIQRFVMRPLGRAPMLAKLVAVLGLILLLQGLVLIAFGTDHQAVKPLIPNDSMGLFGLTIGRDRLILLLIALFFAAVLSIFAQRTTMGALFRAASDSEEGVSILGYSLNALATSTWVVGAMLAGFAGIVIAPITSLSSTTFVLLVIPALAVALPSAFSSFWIATGAALLLGVVQSEIARFWTHDSPTIQGMQQALPFLLIILVMVARGRAVPGRGAITLGRPPLAPPVRIRPIPIAMIVLGAMVVTAVATRSYQTAITVAMISALVALSLVVLTGYVGQISLAQMMFAGLGALFCSIFANNVGLPFPLPIIAAGLAVVPFGLLLGIPALRVRGVSLAVVTLGAAVAVDALVFADPKLTGGVDGISVPAPQVFGYSLDGVLHPFRFAMFVLVVLLLAVLGVARLRSSRLGLKMLATRDNERAAAAEGVNTVQTKLIAFSIAAFLAGVAGSLFGYLYGHLAFESFAPFTSIAFITTAYIGGIGSVVGALLAGLLAAGGPFFNLLAGFASVDQFQLVIAGAGVILTAVLNPDGIAPAFGENIRQIRVRLTRTPDGPQPQSSKSAGDPQRIDLERRRANRPAPGDVLLETSGLSVQFGAVHAVDDVDVVVRQGMLVGLIGPNGAGKTTLIDAVCGFVPSMGRVDFDGRPLDGLRVHQRARRGVRRTFQSVELFEDLTVQENLVVPSRGEHDPSLDDQLSVDSVLDLVGLSDKAELYPRQLSAGETKLVGLARALRGEPKLLLLDEPAAGLDSHESRRLGDRLVRLVDMGITIVLVDHDLDLVMGVCDEVVVLERGRVLVTGEPAEVRNDPRVRAAYIGADPDESVDAAKHDMEVVVK</sequence>
<evidence type="ECO:0000256" key="4">
    <source>
        <dbReference type="ARBA" id="ARBA00022692"/>
    </source>
</evidence>
<evidence type="ECO:0000256" key="2">
    <source>
        <dbReference type="ARBA" id="ARBA00022448"/>
    </source>
</evidence>
<evidence type="ECO:0000259" key="11">
    <source>
        <dbReference type="PROSITE" id="PS50893"/>
    </source>
</evidence>
<dbReference type="GO" id="GO:0016887">
    <property type="term" value="F:ATP hydrolysis activity"/>
    <property type="evidence" value="ECO:0007669"/>
    <property type="project" value="InterPro"/>
</dbReference>
<name>X0Q9P1_RHOWR</name>
<keyword evidence="13" id="KW-1185">Reference proteome</keyword>
<proteinExistence type="predicted"/>
<evidence type="ECO:0000256" key="10">
    <source>
        <dbReference type="SAM" id="Phobius"/>
    </source>
</evidence>
<feature type="transmembrane region" description="Helical" evidence="10">
    <location>
        <begin position="6"/>
        <end position="27"/>
    </location>
</feature>
<feature type="region of interest" description="Disordered" evidence="9">
    <location>
        <begin position="625"/>
        <end position="651"/>
    </location>
</feature>
<dbReference type="GO" id="GO:0005886">
    <property type="term" value="C:plasma membrane"/>
    <property type="evidence" value="ECO:0007669"/>
    <property type="project" value="UniProtKB-SubCell"/>
</dbReference>
<evidence type="ECO:0000256" key="5">
    <source>
        <dbReference type="ARBA" id="ARBA00022741"/>
    </source>
</evidence>
<feature type="transmembrane region" description="Helical" evidence="10">
    <location>
        <begin position="59"/>
        <end position="80"/>
    </location>
</feature>
<feature type="transmembrane region" description="Helical" evidence="10">
    <location>
        <begin position="237"/>
        <end position="258"/>
    </location>
</feature>
<keyword evidence="4 10" id="KW-0812">Transmembrane</keyword>
<keyword evidence="8 10" id="KW-0472">Membrane</keyword>
<dbReference type="AlphaFoldDB" id="X0Q9P1"/>
<feature type="transmembrane region" description="Helical" evidence="10">
    <location>
        <begin position="142"/>
        <end position="159"/>
    </location>
</feature>
<feature type="transmembrane region" description="Helical" evidence="10">
    <location>
        <begin position="34"/>
        <end position="53"/>
    </location>
</feature>
<dbReference type="PROSITE" id="PS50893">
    <property type="entry name" value="ABC_TRANSPORTER_2"/>
    <property type="match status" value="1"/>
</dbReference>
<dbReference type="PANTHER" id="PTHR45772">
    <property type="entry name" value="CONSERVED COMPONENT OF ABC TRANSPORTER FOR NATURAL AMINO ACIDS-RELATED"/>
    <property type="match status" value="1"/>
</dbReference>
<keyword evidence="3" id="KW-1003">Cell membrane</keyword>
<dbReference type="PANTHER" id="PTHR45772:SF9">
    <property type="entry name" value="CONSERVED COMPONENT OF ABC TRANSPORTER FOR NATURAL AMINO ACIDS"/>
    <property type="match status" value="1"/>
</dbReference>
<dbReference type="InterPro" id="IPR001851">
    <property type="entry name" value="ABC_transp_permease"/>
</dbReference>
<dbReference type="Pfam" id="PF12399">
    <property type="entry name" value="BCA_ABC_TP_C"/>
    <property type="match status" value="1"/>
</dbReference>
<dbReference type="Pfam" id="PF00005">
    <property type="entry name" value="ABC_tran"/>
    <property type="match status" value="1"/>
</dbReference>
<dbReference type="SUPFAM" id="SSF52540">
    <property type="entry name" value="P-loop containing nucleoside triphosphate hydrolases"/>
    <property type="match status" value="1"/>
</dbReference>
<evidence type="ECO:0000256" key="1">
    <source>
        <dbReference type="ARBA" id="ARBA00004651"/>
    </source>
</evidence>
<feature type="transmembrane region" description="Helical" evidence="10">
    <location>
        <begin position="92"/>
        <end position="114"/>
    </location>
</feature>
<dbReference type="Gene3D" id="3.40.50.300">
    <property type="entry name" value="P-loop containing nucleotide triphosphate hydrolases"/>
    <property type="match status" value="1"/>
</dbReference>
<evidence type="ECO:0000256" key="3">
    <source>
        <dbReference type="ARBA" id="ARBA00022475"/>
    </source>
</evidence>
<dbReference type="EMBL" id="BAWF01000043">
    <property type="protein sequence ID" value="GAF47636.1"/>
    <property type="molecule type" value="Genomic_DNA"/>
</dbReference>
<protein>
    <submittedName>
        <fullName evidence="12">Putative ABC transporter ATP-binding protein</fullName>
    </submittedName>
</protein>
<keyword evidence="7 10" id="KW-1133">Transmembrane helix</keyword>
<organism evidence="12 13">
    <name type="scientific">Rhodococcus wratislaviensis NBRC 100605</name>
    <dbReference type="NCBI Taxonomy" id="1219028"/>
    <lineage>
        <taxon>Bacteria</taxon>
        <taxon>Bacillati</taxon>
        <taxon>Actinomycetota</taxon>
        <taxon>Actinomycetes</taxon>
        <taxon>Mycobacteriales</taxon>
        <taxon>Nocardiaceae</taxon>
        <taxon>Rhodococcus</taxon>
    </lineage>
</organism>
<feature type="transmembrane region" description="Helical" evidence="10">
    <location>
        <begin position="309"/>
        <end position="327"/>
    </location>
</feature>
<dbReference type="CDD" id="cd06582">
    <property type="entry name" value="TM_PBP1_LivH_like"/>
    <property type="match status" value="1"/>
</dbReference>
<dbReference type="OrthoDB" id="3396710at2"/>
<keyword evidence="6 12" id="KW-0067">ATP-binding</keyword>
<evidence type="ECO:0000313" key="12">
    <source>
        <dbReference type="EMBL" id="GAF47636.1"/>
    </source>
</evidence>
<dbReference type="InterPro" id="IPR043428">
    <property type="entry name" value="LivM-like"/>
</dbReference>
<evidence type="ECO:0000256" key="6">
    <source>
        <dbReference type="ARBA" id="ARBA00022840"/>
    </source>
</evidence>
<keyword evidence="2" id="KW-0813">Transport</keyword>
<dbReference type="InterPro" id="IPR032823">
    <property type="entry name" value="BCA_ABC_TP_C"/>
</dbReference>
<feature type="transmembrane region" description="Helical" evidence="10">
    <location>
        <begin position="460"/>
        <end position="480"/>
    </location>
</feature>
<feature type="transmembrane region" description="Helical" evidence="10">
    <location>
        <begin position="387"/>
        <end position="406"/>
    </location>
</feature>
<dbReference type="InterPro" id="IPR051120">
    <property type="entry name" value="ABC_AA/LPS_Transport"/>
</dbReference>
<dbReference type="RefSeq" id="WP_052033443.1">
    <property type="nucleotide sequence ID" value="NZ_BAWF01000043.1"/>
</dbReference>
<dbReference type="CDD" id="cd06581">
    <property type="entry name" value="TM_PBP1_LivM_like"/>
    <property type="match status" value="1"/>
</dbReference>
<dbReference type="Pfam" id="PF02653">
    <property type="entry name" value="BPD_transp_2"/>
    <property type="match status" value="2"/>
</dbReference>
<evidence type="ECO:0000256" key="9">
    <source>
        <dbReference type="SAM" id="MobiDB-lite"/>
    </source>
</evidence>
<feature type="domain" description="ABC transporter" evidence="11">
    <location>
        <begin position="661"/>
        <end position="892"/>
    </location>
</feature>
<dbReference type="CDD" id="cd03219">
    <property type="entry name" value="ABC_Mj1267_LivG_branched"/>
    <property type="match status" value="1"/>
</dbReference>
<evidence type="ECO:0000256" key="7">
    <source>
        <dbReference type="ARBA" id="ARBA00022989"/>
    </source>
</evidence>
<feature type="transmembrane region" description="Helical" evidence="10">
    <location>
        <begin position="333"/>
        <end position="355"/>
    </location>
</feature>
<comment type="caution">
    <text evidence="12">The sequence shown here is derived from an EMBL/GenBank/DDBJ whole genome shotgun (WGS) entry which is preliminary data.</text>
</comment>
<keyword evidence="5" id="KW-0547">Nucleotide-binding</keyword>
<dbReference type="GO" id="GO:0005524">
    <property type="term" value="F:ATP binding"/>
    <property type="evidence" value="ECO:0007669"/>
    <property type="project" value="UniProtKB-KW"/>
</dbReference>
<dbReference type="InterPro" id="IPR003439">
    <property type="entry name" value="ABC_transporter-like_ATP-bd"/>
</dbReference>
<accession>X0Q9P1</accession>
<evidence type="ECO:0000313" key="13">
    <source>
        <dbReference type="Proteomes" id="UP000019491"/>
    </source>
</evidence>
<dbReference type="Proteomes" id="UP000019491">
    <property type="component" value="Unassembled WGS sequence"/>
</dbReference>
<evidence type="ECO:0000256" key="8">
    <source>
        <dbReference type="ARBA" id="ARBA00023136"/>
    </source>
</evidence>
<feature type="transmembrane region" description="Helical" evidence="10">
    <location>
        <begin position="270"/>
        <end position="288"/>
    </location>
</feature>
<dbReference type="SMART" id="SM00382">
    <property type="entry name" value="AAA"/>
    <property type="match status" value="1"/>
</dbReference>
<reference evidence="12 13" key="1">
    <citation type="submission" date="2014-02" db="EMBL/GenBank/DDBJ databases">
        <title>Whole genome shotgun sequence of Rhodococcus wratislaviensis NBRC 100605.</title>
        <authorList>
            <person name="Hosoyama A."/>
            <person name="Tsuchikane K."/>
            <person name="Yoshida I."/>
            <person name="Ohji S."/>
            <person name="Ichikawa N."/>
            <person name="Yamazoe A."/>
            <person name="Fujita N."/>
        </authorList>
    </citation>
    <scope>NUCLEOTIDE SEQUENCE [LARGE SCALE GENOMIC DNA]</scope>
    <source>
        <strain evidence="12 13">NBRC 100605</strain>
    </source>
</reference>
<feature type="transmembrane region" description="Helical" evidence="10">
    <location>
        <begin position="180"/>
        <end position="207"/>
    </location>
</feature>
<dbReference type="GO" id="GO:0015658">
    <property type="term" value="F:branched-chain amino acid transmembrane transporter activity"/>
    <property type="evidence" value="ECO:0007669"/>
    <property type="project" value="InterPro"/>
</dbReference>